<proteinExistence type="predicted"/>
<keyword evidence="2" id="KW-1185">Reference proteome</keyword>
<feature type="transmembrane region" description="Helical" evidence="1">
    <location>
        <begin position="42"/>
        <end position="64"/>
    </location>
</feature>
<name>A0A1I7WQ82_HETBA</name>
<dbReference type="AlphaFoldDB" id="A0A1I7WQ82"/>
<reference evidence="3" key="1">
    <citation type="submission" date="2016-11" db="UniProtKB">
        <authorList>
            <consortium name="WormBaseParasite"/>
        </authorList>
    </citation>
    <scope>IDENTIFICATION</scope>
</reference>
<accession>A0A1I7WQ82</accession>
<keyword evidence="1" id="KW-1133">Transmembrane helix</keyword>
<feature type="transmembrane region" description="Helical" evidence="1">
    <location>
        <begin position="7"/>
        <end position="27"/>
    </location>
</feature>
<evidence type="ECO:0000313" key="3">
    <source>
        <dbReference type="WBParaSite" id="Hba_07308"/>
    </source>
</evidence>
<keyword evidence="1" id="KW-0812">Transmembrane</keyword>
<sequence>MSLLELIIFLYWEFLSSSIPYLWYTLLTNITNVLYFDVLGSHYQACFVCYVLTNVFLTIHRLLYTIVPLQASKILSVSILKVSIIYIYNFRFIFQYITIFLVQSMIGAVIIYYFAYMAFALSPLAAIYFCPLTIWRERAKEFPYSNDKQCFKLYNRNNKYDAIFDNVYHLIS</sequence>
<organism evidence="2 3">
    <name type="scientific">Heterorhabditis bacteriophora</name>
    <name type="common">Entomopathogenic nematode worm</name>
    <dbReference type="NCBI Taxonomy" id="37862"/>
    <lineage>
        <taxon>Eukaryota</taxon>
        <taxon>Metazoa</taxon>
        <taxon>Ecdysozoa</taxon>
        <taxon>Nematoda</taxon>
        <taxon>Chromadorea</taxon>
        <taxon>Rhabditida</taxon>
        <taxon>Rhabditina</taxon>
        <taxon>Rhabditomorpha</taxon>
        <taxon>Strongyloidea</taxon>
        <taxon>Heterorhabditidae</taxon>
        <taxon>Heterorhabditis</taxon>
    </lineage>
</organism>
<evidence type="ECO:0000313" key="2">
    <source>
        <dbReference type="Proteomes" id="UP000095283"/>
    </source>
</evidence>
<dbReference type="WBParaSite" id="Hba_07308">
    <property type="protein sequence ID" value="Hba_07308"/>
    <property type="gene ID" value="Hba_07308"/>
</dbReference>
<evidence type="ECO:0000256" key="1">
    <source>
        <dbReference type="SAM" id="Phobius"/>
    </source>
</evidence>
<keyword evidence="1" id="KW-0472">Membrane</keyword>
<protein>
    <submittedName>
        <fullName evidence="3">G_PROTEIN_RECEP_F1_2 domain-containing protein</fullName>
    </submittedName>
</protein>
<feature type="transmembrane region" description="Helical" evidence="1">
    <location>
        <begin position="110"/>
        <end position="130"/>
    </location>
</feature>
<dbReference type="Proteomes" id="UP000095283">
    <property type="component" value="Unplaced"/>
</dbReference>
<feature type="transmembrane region" description="Helical" evidence="1">
    <location>
        <begin position="85"/>
        <end position="104"/>
    </location>
</feature>